<protein>
    <submittedName>
        <fullName evidence="1">Uncharacterized protein</fullName>
    </submittedName>
</protein>
<proteinExistence type="predicted"/>
<name>A0A3P6ESL1_BRAOL</name>
<accession>A0A3P6ESL1</accession>
<reference evidence="1" key="1">
    <citation type="submission" date="2018-11" db="EMBL/GenBank/DDBJ databases">
        <authorList>
            <consortium name="Genoscope - CEA"/>
            <person name="William W."/>
        </authorList>
    </citation>
    <scope>NUCLEOTIDE SEQUENCE</scope>
</reference>
<dbReference type="EMBL" id="LR031877">
    <property type="protein sequence ID" value="VDD42828.1"/>
    <property type="molecule type" value="Genomic_DNA"/>
</dbReference>
<evidence type="ECO:0000313" key="1">
    <source>
        <dbReference type="EMBL" id="VDD42828.1"/>
    </source>
</evidence>
<dbReference type="AlphaFoldDB" id="A0A3P6ESL1"/>
<gene>
    <name evidence="1" type="ORF">BOLC5T30375H</name>
</gene>
<sequence length="140" mass="15692">MPCPLCTEGVTVTVEDGFVCEVKYFSGKISFSRNWLMMTPKFMIFTGIEYTGENSDAIRIPIDMIGLLETLVHGPQPSNFVLPDNTALNSIDSLVNSTQVIARIKRPAGHVCPWQVDEDAFRWTIATMQLHDEEDACSYD</sequence>
<organism evidence="1">
    <name type="scientific">Brassica oleracea</name>
    <name type="common">Wild cabbage</name>
    <dbReference type="NCBI Taxonomy" id="3712"/>
    <lineage>
        <taxon>Eukaryota</taxon>
        <taxon>Viridiplantae</taxon>
        <taxon>Streptophyta</taxon>
        <taxon>Embryophyta</taxon>
        <taxon>Tracheophyta</taxon>
        <taxon>Spermatophyta</taxon>
        <taxon>Magnoliopsida</taxon>
        <taxon>eudicotyledons</taxon>
        <taxon>Gunneridae</taxon>
        <taxon>Pentapetalae</taxon>
        <taxon>rosids</taxon>
        <taxon>malvids</taxon>
        <taxon>Brassicales</taxon>
        <taxon>Brassicaceae</taxon>
        <taxon>Brassiceae</taxon>
        <taxon>Brassica</taxon>
    </lineage>
</organism>